<dbReference type="NCBIfam" id="TIGR02562">
    <property type="entry name" value="cas3_yersinia"/>
    <property type="match status" value="1"/>
</dbReference>
<evidence type="ECO:0000256" key="2">
    <source>
        <dbReference type="ARBA" id="ARBA00009046"/>
    </source>
</evidence>
<dbReference type="InterPro" id="IPR027417">
    <property type="entry name" value="P-loop_NTPase"/>
</dbReference>
<dbReference type="InterPro" id="IPR048823">
    <property type="entry name" value="Cas3_I-F_Cas2"/>
</dbReference>
<dbReference type="eggNOG" id="COG1203">
    <property type="taxonomic scope" value="Bacteria"/>
</dbReference>
<reference evidence="11 12" key="1">
    <citation type="journal article" date="2013" name="Genome Announc.">
        <title>Draft genome sequence of the moderately halophilic gammaproteobacterium Halomonas anticariensis FP35.</title>
        <authorList>
            <person name="Tahrioui A."/>
            <person name="Quesada E."/>
            <person name="Llamas I."/>
        </authorList>
    </citation>
    <scope>NUCLEOTIDE SEQUENCE [LARGE SCALE GENOMIC DNA]</scope>
    <source>
        <strain evidence="12">DSM 16096 / CECT 5854 / LMG 22089 / FP35</strain>
    </source>
</reference>
<dbReference type="PATRIC" id="fig|1121939.11.peg.4367"/>
<proteinExistence type="inferred from homology"/>
<comment type="similarity">
    <text evidence="1">In the N-terminal section; belongs to the CRISPR-associated nuclease Cas3-HD family.</text>
</comment>
<dbReference type="Pfam" id="PF22590">
    <property type="entry name" value="Cas3-like_C_2"/>
    <property type="match status" value="1"/>
</dbReference>
<dbReference type="OrthoDB" id="220028at2"/>
<name>S2KEM7_LITA3</name>
<dbReference type="AlphaFoldDB" id="S2KEM7"/>
<keyword evidence="7" id="KW-0067">ATP-binding</keyword>
<dbReference type="Proteomes" id="UP000014463">
    <property type="component" value="Unassembled WGS sequence"/>
</dbReference>
<dbReference type="GO" id="GO:0005524">
    <property type="term" value="F:ATP binding"/>
    <property type="evidence" value="ECO:0007669"/>
    <property type="project" value="UniProtKB-KW"/>
</dbReference>
<dbReference type="GO" id="GO:0004386">
    <property type="term" value="F:helicase activity"/>
    <property type="evidence" value="ECO:0007669"/>
    <property type="project" value="UniProtKB-KW"/>
</dbReference>
<dbReference type="InterPro" id="IPR013395">
    <property type="entry name" value="CRISPR-assoc_Cas3_yers"/>
</dbReference>
<dbReference type="PROSITE" id="PS51643">
    <property type="entry name" value="HD_CAS3"/>
    <property type="match status" value="1"/>
</dbReference>
<keyword evidence="5" id="KW-0378">Hydrolase</keyword>
<protein>
    <recommendedName>
        <fullName evidence="10">HD Cas3-type domain-containing protein</fullName>
    </recommendedName>
</protein>
<dbReference type="RefSeq" id="WP_016418867.1">
    <property type="nucleotide sequence ID" value="NZ_AUAB01000017.1"/>
</dbReference>
<comment type="caution">
    <text evidence="11">The sequence shown here is derived from an EMBL/GenBank/DDBJ whole genome shotgun (WGS) entry which is preliminary data.</text>
</comment>
<dbReference type="InterPro" id="IPR006483">
    <property type="entry name" value="CRISPR-assoc_Cas3_HD"/>
</dbReference>
<evidence type="ECO:0000256" key="5">
    <source>
        <dbReference type="ARBA" id="ARBA00022801"/>
    </source>
</evidence>
<feature type="region of interest" description="Disordered" evidence="9">
    <location>
        <begin position="973"/>
        <end position="993"/>
    </location>
</feature>
<dbReference type="Gene3D" id="1.10.3210.30">
    <property type="match status" value="1"/>
</dbReference>
<evidence type="ECO:0000313" key="12">
    <source>
        <dbReference type="Proteomes" id="UP000014463"/>
    </source>
</evidence>
<evidence type="ECO:0000256" key="8">
    <source>
        <dbReference type="ARBA" id="ARBA00023118"/>
    </source>
</evidence>
<evidence type="ECO:0000256" key="1">
    <source>
        <dbReference type="ARBA" id="ARBA00006847"/>
    </source>
</evidence>
<comment type="similarity">
    <text evidence="2">In the central section; belongs to the CRISPR-associated helicase Cas3 family.</text>
</comment>
<dbReference type="STRING" id="1121939.L861_07405"/>
<evidence type="ECO:0000259" key="10">
    <source>
        <dbReference type="PROSITE" id="PS51643"/>
    </source>
</evidence>
<evidence type="ECO:0000256" key="9">
    <source>
        <dbReference type="SAM" id="MobiDB-lite"/>
    </source>
</evidence>
<dbReference type="Pfam" id="PF21802">
    <property type="entry name" value="Cas3-like_C"/>
    <property type="match status" value="1"/>
</dbReference>
<keyword evidence="4" id="KW-0547">Nucleotide-binding</keyword>
<accession>S2KEM7</accession>
<dbReference type="Pfam" id="PF21384">
    <property type="entry name" value="Cas3_I-F_Cas2"/>
    <property type="match status" value="1"/>
</dbReference>
<dbReference type="GO" id="GO:0051607">
    <property type="term" value="P:defense response to virus"/>
    <property type="evidence" value="ECO:0007669"/>
    <property type="project" value="UniProtKB-KW"/>
</dbReference>
<keyword evidence="12" id="KW-1185">Reference proteome</keyword>
<dbReference type="InterPro" id="IPR038257">
    <property type="entry name" value="CRISPR-assoc_Cas3_HD_sf"/>
</dbReference>
<dbReference type="SUPFAM" id="SSF52540">
    <property type="entry name" value="P-loop containing nucleoside triphosphate hydrolases"/>
    <property type="match status" value="1"/>
</dbReference>
<feature type="domain" description="HD Cas3-type" evidence="10">
    <location>
        <begin position="102"/>
        <end position="332"/>
    </location>
</feature>
<evidence type="ECO:0000313" key="11">
    <source>
        <dbReference type="EMBL" id="EPC00315.1"/>
    </source>
</evidence>
<keyword evidence="6" id="KW-0347">Helicase</keyword>
<dbReference type="InterPro" id="IPR048824">
    <property type="entry name" value="Cas3-like_C"/>
</dbReference>
<gene>
    <name evidence="11" type="ORF">L861_07405</name>
</gene>
<keyword evidence="8" id="KW-0051">Antiviral defense</keyword>
<sequence length="1130" mass="127924">MNVLIVSQCSKNALKETRRILDQFAERRGERTWQTPITQAGLDTLRRLLRKSARKNTAVACHWIRGRDHSELVWIVGDASRFNVRGAVPTNTTSQDILRREDENDWHCGEDITLLAGLAALMHDLGKAIEAFQLRLQGKGPQERNLYRHEWVSLRLFQAFIGEDDDATWLKRLMEPTETDTATWVNRLQCDGLNAFDAQPFKHLPPLAAAIGWLILSHHRLPLMPSGSLDDSGRPKLGGRVSGFQASRLRDLPGDITAGWNEICTTDDRKRIEPYWSFPHGLPVTTAKWRARASHLAERLLSRTKGSEGKWLDNLYLMHLARLTLMLADHHYSSLTEPGKRVRGELDYPLYANTDRKTGECIQPLDEHLLGVEKHSAAISRSLPSMERNLPRIARHKGFRKRSDHPRFRWQDKAFDLASGLRERSRQQGFFGINMASTGCGKTLANGRILYALANPDQGARFSIALGLRTLTLQTGQAYRERLSLGEDELAIRVGGSASRALFEHHQSEAEQSGSASMQRLIEEDSHVTFDGNFDGHPVLRRLNDDPSVKSLISAPILVCTVDHLVPATEGLRGGRQIAPMLRLMSSDLVLDEIDDFDINDLPALTRLVHWAGMLGSRVLLSSATLPPALLQGLFDAYQDGRAQYQNNRGEPGRPVEICCAWFDEHDRQHNECGTTETFAEAHRAFANKRHERLAKAVVRRRAELMPLSNLAGKRREVICQGLADLLRDYAETLHNRHHSIDPHSGKRVSFGLIRMANIEPIVEVARALYALGAEVGQCIHLCVYHSQFPLLMRSDIESRLDQALDRRDEMAVFELPDIRRRLDTSPEDDQLFIVLGSPVTEVGRDHDYDWAIVEPSSMRSLIQLAGRIRRHREAECTSPNLIVLDTNLSHVERPNAPAFCRPGFEGPGEWLLNSHSLTKLMTPDEIEVIDARPRIVERAELRPHDSLVDLEHARLKKRMVVAKTADAQADPVDPVDLESLSPRQRRKLRPSSEVPPLGAYTWYVVPRVTLTGVMSQQLPFREQSTPQVDLVLMPDESGEDWRLQMIWQGKKRRDWEYVDAEEKLERCDLEIGERIAVWGQTDYVDALVALADEMDLPLEACARKFGTVTVPKNDNGWRFHPVLGFTKQK</sequence>
<dbReference type="GO" id="GO:0016787">
    <property type="term" value="F:hydrolase activity"/>
    <property type="evidence" value="ECO:0007669"/>
    <property type="project" value="UniProtKB-KW"/>
</dbReference>
<dbReference type="EMBL" id="ASTJ01000042">
    <property type="protein sequence ID" value="EPC00315.1"/>
    <property type="molecule type" value="Genomic_DNA"/>
</dbReference>
<evidence type="ECO:0000256" key="3">
    <source>
        <dbReference type="ARBA" id="ARBA00022723"/>
    </source>
</evidence>
<keyword evidence="3" id="KW-0479">Metal-binding</keyword>
<dbReference type="GO" id="GO:0046872">
    <property type="term" value="F:metal ion binding"/>
    <property type="evidence" value="ECO:0007669"/>
    <property type="project" value="UniProtKB-KW"/>
</dbReference>
<evidence type="ECO:0000256" key="4">
    <source>
        <dbReference type="ARBA" id="ARBA00022741"/>
    </source>
</evidence>
<evidence type="ECO:0000256" key="6">
    <source>
        <dbReference type="ARBA" id="ARBA00022806"/>
    </source>
</evidence>
<dbReference type="InterPro" id="IPR054712">
    <property type="entry name" value="Cas3-like_dom"/>
</dbReference>
<evidence type="ECO:0000256" key="7">
    <source>
        <dbReference type="ARBA" id="ARBA00022840"/>
    </source>
</evidence>
<organism evidence="11 12">
    <name type="scientific">Litchfieldella anticariensis (strain DSM 16096 / CECT 5854 / CIP 108499 / LMG 22089 / FP35)</name>
    <name type="common">Halomonas anticariensis</name>
    <dbReference type="NCBI Taxonomy" id="1121939"/>
    <lineage>
        <taxon>Bacteria</taxon>
        <taxon>Pseudomonadati</taxon>
        <taxon>Pseudomonadota</taxon>
        <taxon>Gammaproteobacteria</taxon>
        <taxon>Oceanospirillales</taxon>
        <taxon>Halomonadaceae</taxon>
        <taxon>Litchfieldella</taxon>
    </lineage>
</organism>